<dbReference type="EMBL" id="JACJJC010000229">
    <property type="protein sequence ID" value="MBM6705232.1"/>
    <property type="molecule type" value="Genomic_DNA"/>
</dbReference>
<accession>A0ABS2DVA7</accession>
<proteinExistence type="predicted"/>
<dbReference type="RefSeq" id="WP_205105046.1">
    <property type="nucleotide sequence ID" value="NZ_JACJJC010000229.1"/>
</dbReference>
<gene>
    <name evidence="1" type="ORF">H6A60_12230</name>
</gene>
<evidence type="ECO:0000313" key="2">
    <source>
        <dbReference type="Proteomes" id="UP000715095"/>
    </source>
</evidence>
<name>A0ABS2DVA7_9BURK</name>
<feature type="non-terminal residue" evidence="1">
    <location>
        <position position="1"/>
    </location>
</feature>
<reference evidence="1 2" key="1">
    <citation type="journal article" date="2021" name="Sci. Rep.">
        <title>The distribution of antibiotic resistance genes in chicken gut microbiota commensals.</title>
        <authorList>
            <person name="Juricova H."/>
            <person name="Matiasovicova J."/>
            <person name="Kubasova T."/>
            <person name="Cejkova D."/>
            <person name="Rychlik I."/>
        </authorList>
    </citation>
    <scope>NUCLEOTIDE SEQUENCE [LARGE SCALE GENOMIC DNA]</scope>
    <source>
        <strain evidence="1 2">An829</strain>
    </source>
</reference>
<dbReference type="PANTHER" id="PTHR35340:SF10">
    <property type="entry name" value="CYTOPLASMIC PROTEIN"/>
    <property type="match status" value="1"/>
</dbReference>
<dbReference type="PANTHER" id="PTHR35340">
    <property type="entry name" value="PQQ ENZYME REPEAT PROTEIN-RELATED"/>
    <property type="match status" value="1"/>
</dbReference>
<dbReference type="InterPro" id="IPR010262">
    <property type="entry name" value="Arylsulfotransferase_bact"/>
</dbReference>
<sequence>MKYTRGVVYKVDQKKMTVEQVYAVGQEKGYDYYSPVTGLAEYMPDKDSFVVYYSTAGLGETLAGKKGRVDIHPFLAEYKWGEKDPAVLMSFKDTMGYQAWVFDLKKAFPGNTK</sequence>
<organism evidence="1 2">
    <name type="scientific">Sutterella massiliensis</name>
    <dbReference type="NCBI Taxonomy" id="1816689"/>
    <lineage>
        <taxon>Bacteria</taxon>
        <taxon>Pseudomonadati</taxon>
        <taxon>Pseudomonadota</taxon>
        <taxon>Betaproteobacteria</taxon>
        <taxon>Burkholderiales</taxon>
        <taxon>Sutterellaceae</taxon>
        <taxon>Sutterella</taxon>
    </lineage>
</organism>
<dbReference type="Pfam" id="PF05935">
    <property type="entry name" value="Arylsulfotrans"/>
    <property type="match status" value="1"/>
</dbReference>
<evidence type="ECO:0000313" key="1">
    <source>
        <dbReference type="EMBL" id="MBM6705232.1"/>
    </source>
</evidence>
<dbReference type="InterPro" id="IPR053143">
    <property type="entry name" value="Arylsulfate_ST"/>
</dbReference>
<dbReference type="Proteomes" id="UP000715095">
    <property type="component" value="Unassembled WGS sequence"/>
</dbReference>
<comment type="caution">
    <text evidence="1">The sequence shown here is derived from an EMBL/GenBank/DDBJ whole genome shotgun (WGS) entry which is preliminary data.</text>
</comment>
<protein>
    <submittedName>
        <fullName evidence="1">Aryl-sulfate sulfotransferase</fullName>
    </submittedName>
</protein>
<keyword evidence="2" id="KW-1185">Reference proteome</keyword>